<name>A0ABW6N4E1_9ACTN</name>
<organism evidence="2 3">
    <name type="scientific">Streptomyces tibetensis</name>
    <dbReference type="NCBI Taxonomy" id="2382123"/>
    <lineage>
        <taxon>Bacteria</taxon>
        <taxon>Bacillati</taxon>
        <taxon>Actinomycetota</taxon>
        <taxon>Actinomycetes</taxon>
        <taxon>Kitasatosporales</taxon>
        <taxon>Streptomycetaceae</taxon>
        <taxon>Streptomyces</taxon>
    </lineage>
</organism>
<dbReference type="RefSeq" id="WP_362228979.1">
    <property type="nucleotide sequence ID" value="NZ_JBEXVS010000030.1"/>
</dbReference>
<accession>A0ABW6N4E1</accession>
<comment type="similarity">
    <text evidence="1">Belongs to the flavin-dependent halogenase family. Bacterial tryptophan halogenase subfamily.</text>
</comment>
<dbReference type="PANTHER" id="PTHR43747">
    <property type="entry name" value="FAD-BINDING PROTEIN"/>
    <property type="match status" value="1"/>
</dbReference>
<comment type="caution">
    <text evidence="2">The sequence shown here is derived from an EMBL/GenBank/DDBJ whole genome shotgun (WGS) entry which is preliminary data.</text>
</comment>
<evidence type="ECO:0000313" key="2">
    <source>
        <dbReference type="EMBL" id="MFF0008161.1"/>
    </source>
</evidence>
<dbReference type="InterPro" id="IPR036188">
    <property type="entry name" value="FAD/NAD-bd_sf"/>
</dbReference>
<proteinExistence type="inferred from homology"/>
<keyword evidence="3" id="KW-1185">Reference proteome</keyword>
<dbReference type="Pfam" id="PF04820">
    <property type="entry name" value="Trp_halogenase"/>
    <property type="match status" value="1"/>
</dbReference>
<evidence type="ECO:0000256" key="1">
    <source>
        <dbReference type="ARBA" id="ARBA00038396"/>
    </source>
</evidence>
<dbReference type="InterPro" id="IPR006905">
    <property type="entry name" value="Flavin_halogenase"/>
</dbReference>
<dbReference type="Proteomes" id="UP001601422">
    <property type="component" value="Unassembled WGS sequence"/>
</dbReference>
<protein>
    <submittedName>
        <fullName evidence="2">Tryptophan halogenase family protein</fullName>
    </submittedName>
</protein>
<dbReference type="EMBL" id="JBIAJP010000012">
    <property type="protein sequence ID" value="MFF0008161.1"/>
    <property type="molecule type" value="Genomic_DNA"/>
</dbReference>
<gene>
    <name evidence="2" type="ORF">ACFYQT_32650</name>
</gene>
<evidence type="ECO:0000313" key="3">
    <source>
        <dbReference type="Proteomes" id="UP001601422"/>
    </source>
</evidence>
<dbReference type="PANTHER" id="PTHR43747:SF4">
    <property type="entry name" value="FLAVIN-DEPENDENT TRYPTOPHAN HALOGENASE"/>
    <property type="match status" value="1"/>
</dbReference>
<dbReference type="InterPro" id="IPR033856">
    <property type="entry name" value="Trp_halogen"/>
</dbReference>
<reference evidence="2 3" key="1">
    <citation type="submission" date="2024-10" db="EMBL/GenBank/DDBJ databases">
        <title>The Natural Products Discovery Center: Release of the First 8490 Sequenced Strains for Exploring Actinobacteria Biosynthetic Diversity.</title>
        <authorList>
            <person name="Kalkreuter E."/>
            <person name="Kautsar S.A."/>
            <person name="Yang D."/>
            <person name="Bader C.D."/>
            <person name="Teijaro C.N."/>
            <person name="Fluegel L."/>
            <person name="Davis C.M."/>
            <person name="Simpson J.R."/>
            <person name="Lauterbach L."/>
            <person name="Steele A.D."/>
            <person name="Gui C."/>
            <person name="Meng S."/>
            <person name="Li G."/>
            <person name="Viehrig K."/>
            <person name="Ye F."/>
            <person name="Su P."/>
            <person name="Kiefer A.F."/>
            <person name="Nichols A."/>
            <person name="Cepeda A.J."/>
            <person name="Yan W."/>
            <person name="Fan B."/>
            <person name="Jiang Y."/>
            <person name="Adhikari A."/>
            <person name="Zheng C.-J."/>
            <person name="Schuster L."/>
            <person name="Cowan T.M."/>
            <person name="Smanski M.J."/>
            <person name="Chevrette M.G."/>
            <person name="De Carvalho L.P.S."/>
            <person name="Shen B."/>
        </authorList>
    </citation>
    <scope>NUCLEOTIDE SEQUENCE [LARGE SCALE GENOMIC DNA]</scope>
    <source>
        <strain evidence="2 3">NPDC005497</strain>
    </source>
</reference>
<dbReference type="PIRSF" id="PIRSF011396">
    <property type="entry name" value="Trp_halogenase"/>
    <property type="match status" value="1"/>
</dbReference>
<dbReference type="SUPFAM" id="SSF51905">
    <property type="entry name" value="FAD/NAD(P)-binding domain"/>
    <property type="match status" value="1"/>
</dbReference>
<sequence>MTDIGTNDTDSRIRKVVILGGGTAGWMTAAYLGKALQGTVDIQVLEAPAIPRIGVGEATVPNLHRVLFDYLGIPEEEWMRECNASFKMAVRFVNWRTPGRGEPGARTLDNGRPDHFYHPFGILPDHDNTPLSHYWYKNRHEGRTDEPFDYACFREPPVMDANKSPKWLDGTESTRYAWHFDAALVADFLRRFATDKQGVEHVQDEMVRVEQDERGYVTALHTKSGRVLDADLFVDCSGFRGLLINKTLGEPFVDMSDHLMCDSAVATAVPHDDEANGVEPYTSAIAMSSGWAWKIPMLGRFGSGYVYSSRFTSQDEATAEFCEMWGLDPSETQFNHVRFRVGRNRRAWVNNVVSIGLSSCFLEPLESTGIYFITAAIYQLAKHFPDRTFNPALVNSFNQEIEMMFDDTRDFIQAHFYYAPRDDSPFWRAQKELKLPENIQRKIDAYKAGLPVNSPIADESTYYGNFEAEFRNFWTNGSYYCIFAGLGLEPDTPLPALAHKPESVAGAQPLFDKVKREQQHLLDTLPSAYDYLRRLHGK</sequence>
<dbReference type="InterPro" id="IPR050816">
    <property type="entry name" value="Flavin-dep_Halogenase_NPB"/>
</dbReference>
<dbReference type="Gene3D" id="3.50.50.60">
    <property type="entry name" value="FAD/NAD(P)-binding domain"/>
    <property type="match status" value="1"/>
</dbReference>